<accession>A0A101MXY1</accession>
<dbReference type="RefSeq" id="WP_031058795.1">
    <property type="nucleotide sequence ID" value="NZ_KQ948154.1"/>
</dbReference>
<evidence type="ECO:0000259" key="2">
    <source>
        <dbReference type="Pfam" id="PF00248"/>
    </source>
</evidence>
<keyword evidence="1" id="KW-0560">Oxidoreductase</keyword>
<gene>
    <name evidence="3" type="ORF">AQI94_40110</name>
</gene>
<comment type="caution">
    <text evidence="3">The sequence shown here is derived from an EMBL/GenBank/DDBJ whole genome shotgun (WGS) entry which is preliminary data.</text>
</comment>
<sequence length="326" mass="36739">MQYVRLGSSGLKVSRLALGCMSYGEPRLGTHPWSLPEEESLPFLAQALELGINFFDTANIYSLGTSEEFLGRAVRKLTRREDVVIATKVYERLRDDPLSGGLSRSAIMRELDASLRRLDTDYIDLYIIHRWDPETPVEETMEALHDVVRAGKVRYIGASSMHTWQFVKAQYIADVHGWTRFVSMQNHYNLVNREEEREMLPYCLAEGVGVTPWSPLARGKLTRDWDAESPRTGGDPIQDRFYGPTERADRAVVRVVAEIAAERGIPMAQVALAWLLHQQGVTAPVVGATRPHHLEDAVASLDVRLDDTELARLEAPYVPHAVVEYV</sequence>
<dbReference type="InterPro" id="IPR036812">
    <property type="entry name" value="NAD(P)_OxRdtase_dom_sf"/>
</dbReference>
<dbReference type="Gene3D" id="3.20.20.100">
    <property type="entry name" value="NADP-dependent oxidoreductase domain"/>
    <property type="match status" value="1"/>
</dbReference>
<dbReference type="InterPro" id="IPR020471">
    <property type="entry name" value="AKR"/>
</dbReference>
<dbReference type="PRINTS" id="PR00069">
    <property type="entry name" value="ALDKETRDTASE"/>
</dbReference>
<dbReference type="FunFam" id="3.20.20.100:FF:000004">
    <property type="entry name" value="Oxidoreductase, aldo/keto reductase"/>
    <property type="match status" value="1"/>
</dbReference>
<evidence type="ECO:0000313" key="3">
    <source>
        <dbReference type="EMBL" id="KUM82960.1"/>
    </source>
</evidence>
<name>A0A101MXY1_9ACTN</name>
<dbReference type="AlphaFoldDB" id="A0A101MXY1"/>
<proteinExistence type="predicted"/>
<protein>
    <submittedName>
        <fullName evidence="3">Alcohol dehydrogenase</fullName>
    </submittedName>
</protein>
<dbReference type="GO" id="GO:0016491">
    <property type="term" value="F:oxidoreductase activity"/>
    <property type="evidence" value="ECO:0007669"/>
    <property type="project" value="UniProtKB-KW"/>
</dbReference>
<reference evidence="3 4" key="1">
    <citation type="submission" date="2015-10" db="EMBL/GenBank/DDBJ databases">
        <title>Draft genome sequence of Streptomyces pseudovenezuelae DSM 40212, type strain for the species Streptomyces pseudovenezuelae.</title>
        <authorList>
            <person name="Ruckert C."/>
            <person name="Winkler A."/>
            <person name="Kalinowski J."/>
            <person name="Kampfer P."/>
            <person name="Glaeser S."/>
        </authorList>
    </citation>
    <scope>NUCLEOTIDE SEQUENCE [LARGE SCALE GENOMIC DNA]</scope>
    <source>
        <strain evidence="3 4">DSM 40212</strain>
    </source>
</reference>
<dbReference type="PANTHER" id="PTHR43364:SF4">
    <property type="entry name" value="NAD(P)-LINKED OXIDOREDUCTASE SUPERFAMILY PROTEIN"/>
    <property type="match status" value="1"/>
</dbReference>
<dbReference type="Proteomes" id="UP000053039">
    <property type="component" value="Unassembled WGS sequence"/>
</dbReference>
<dbReference type="PANTHER" id="PTHR43364">
    <property type="entry name" value="NADH-SPECIFIC METHYLGLYOXAL REDUCTASE-RELATED"/>
    <property type="match status" value="1"/>
</dbReference>
<evidence type="ECO:0000313" key="4">
    <source>
        <dbReference type="Proteomes" id="UP000053039"/>
    </source>
</evidence>
<evidence type="ECO:0000256" key="1">
    <source>
        <dbReference type="ARBA" id="ARBA00023002"/>
    </source>
</evidence>
<dbReference type="InterPro" id="IPR023210">
    <property type="entry name" value="NADP_OxRdtase_dom"/>
</dbReference>
<organism evidence="3 4">
    <name type="scientific">Streptomyces pseudovenezuelae</name>
    <dbReference type="NCBI Taxonomy" id="67350"/>
    <lineage>
        <taxon>Bacteria</taxon>
        <taxon>Bacillati</taxon>
        <taxon>Actinomycetota</taxon>
        <taxon>Actinomycetes</taxon>
        <taxon>Kitasatosporales</taxon>
        <taxon>Streptomycetaceae</taxon>
        <taxon>Streptomyces</taxon>
        <taxon>Streptomyces aurantiacus group</taxon>
    </lineage>
</organism>
<dbReference type="EMBL" id="LMWM01000050">
    <property type="protein sequence ID" value="KUM82960.1"/>
    <property type="molecule type" value="Genomic_DNA"/>
</dbReference>
<dbReference type="GO" id="GO:0005829">
    <property type="term" value="C:cytosol"/>
    <property type="evidence" value="ECO:0007669"/>
    <property type="project" value="TreeGrafter"/>
</dbReference>
<dbReference type="Pfam" id="PF00248">
    <property type="entry name" value="Aldo_ket_red"/>
    <property type="match status" value="1"/>
</dbReference>
<dbReference type="InterPro" id="IPR050523">
    <property type="entry name" value="AKR_Detox_Biosynth"/>
</dbReference>
<dbReference type="SUPFAM" id="SSF51430">
    <property type="entry name" value="NAD(P)-linked oxidoreductase"/>
    <property type="match status" value="1"/>
</dbReference>
<feature type="domain" description="NADP-dependent oxidoreductase" evidence="2">
    <location>
        <begin position="21"/>
        <end position="315"/>
    </location>
</feature>
<dbReference type="CDD" id="cd19079">
    <property type="entry name" value="AKR_EcYajO-like"/>
    <property type="match status" value="1"/>
</dbReference>
<dbReference type="OrthoDB" id="9768793at2"/>